<evidence type="ECO:0000313" key="3">
    <source>
        <dbReference type="WBParaSite" id="SCUD_0001579701-mRNA-1"/>
    </source>
</evidence>
<protein>
    <submittedName>
        <fullName evidence="3">Ovule protein</fullName>
    </submittedName>
</protein>
<name>A0A183KL80_9TREM</name>
<accession>A0A183KL80</accession>
<proteinExistence type="predicted"/>
<organism evidence="3">
    <name type="scientific">Schistosoma curassoni</name>
    <dbReference type="NCBI Taxonomy" id="6186"/>
    <lineage>
        <taxon>Eukaryota</taxon>
        <taxon>Metazoa</taxon>
        <taxon>Spiralia</taxon>
        <taxon>Lophotrochozoa</taxon>
        <taxon>Platyhelminthes</taxon>
        <taxon>Trematoda</taxon>
        <taxon>Digenea</taxon>
        <taxon>Strigeidida</taxon>
        <taxon>Schistosomatoidea</taxon>
        <taxon>Schistosomatidae</taxon>
        <taxon>Schistosoma</taxon>
    </lineage>
</organism>
<keyword evidence="2" id="KW-1185">Reference proteome</keyword>
<dbReference type="EMBL" id="UZAK01037994">
    <property type="protein sequence ID" value="VDP60135.1"/>
    <property type="molecule type" value="Genomic_DNA"/>
</dbReference>
<evidence type="ECO:0000313" key="2">
    <source>
        <dbReference type="Proteomes" id="UP000279833"/>
    </source>
</evidence>
<sequence>MSDQGGGKQSMRLEKKVSFHQNLLKLLSYQNHQYHLLLYLLLNLGRRSIVVMNGMMSGIVMKMIFPVRTKIRMTDINSQLNAVHRKPEASRRTPYCLRLIMLITYATHLYESFSTDHSSVMVVKIFCWVSIHHLFLKPKLISMSVDK</sequence>
<dbReference type="WBParaSite" id="SCUD_0001579701-mRNA-1">
    <property type="protein sequence ID" value="SCUD_0001579701-mRNA-1"/>
    <property type="gene ID" value="SCUD_0001579701"/>
</dbReference>
<dbReference type="AlphaFoldDB" id="A0A183KL80"/>
<reference evidence="1 2" key="2">
    <citation type="submission" date="2018-11" db="EMBL/GenBank/DDBJ databases">
        <authorList>
            <consortium name="Pathogen Informatics"/>
        </authorList>
    </citation>
    <scope>NUCLEOTIDE SEQUENCE [LARGE SCALE GENOMIC DNA]</scope>
    <source>
        <strain evidence="1">Dakar</strain>
        <strain evidence="2">Dakar, Senegal</strain>
    </source>
</reference>
<evidence type="ECO:0000313" key="1">
    <source>
        <dbReference type="EMBL" id="VDP60135.1"/>
    </source>
</evidence>
<gene>
    <name evidence="1" type="ORF">SCUD_LOCUS15794</name>
</gene>
<dbReference type="Proteomes" id="UP000279833">
    <property type="component" value="Unassembled WGS sequence"/>
</dbReference>
<reference evidence="3" key="1">
    <citation type="submission" date="2016-06" db="UniProtKB">
        <authorList>
            <consortium name="WormBaseParasite"/>
        </authorList>
    </citation>
    <scope>IDENTIFICATION</scope>
</reference>